<evidence type="ECO:0000256" key="3">
    <source>
        <dbReference type="ARBA" id="ARBA00022448"/>
    </source>
</evidence>
<feature type="transmembrane region" description="Helical" evidence="9">
    <location>
        <begin position="157"/>
        <end position="177"/>
    </location>
</feature>
<evidence type="ECO:0000256" key="6">
    <source>
        <dbReference type="ARBA" id="ARBA00023136"/>
    </source>
</evidence>
<feature type="transmembrane region" description="Helical" evidence="9">
    <location>
        <begin position="447"/>
        <end position="466"/>
    </location>
</feature>
<evidence type="ECO:0000256" key="2">
    <source>
        <dbReference type="ARBA" id="ARBA00010694"/>
    </source>
</evidence>
<proteinExistence type="inferred from homology"/>
<dbReference type="PANTHER" id="PTHR10778:SF13">
    <property type="entry name" value="ADENOSINE 3'-PHOSPHO 5'-PHOSPHOSULFATE TRANSPORTER 1"/>
    <property type="match status" value="1"/>
</dbReference>
<feature type="compositionally biased region" description="Basic and acidic residues" evidence="8">
    <location>
        <begin position="123"/>
        <end position="132"/>
    </location>
</feature>
<dbReference type="PANTHER" id="PTHR10778">
    <property type="entry name" value="SOLUTE CARRIER FAMILY 35 MEMBER B"/>
    <property type="match status" value="1"/>
</dbReference>
<feature type="transmembrane region" description="Helical" evidence="9">
    <location>
        <begin position="197"/>
        <end position="219"/>
    </location>
</feature>
<evidence type="ECO:0000256" key="5">
    <source>
        <dbReference type="ARBA" id="ARBA00022989"/>
    </source>
</evidence>
<evidence type="ECO:0000256" key="8">
    <source>
        <dbReference type="SAM" id="MobiDB-lite"/>
    </source>
</evidence>
<evidence type="ECO:0000313" key="11">
    <source>
        <dbReference type="Proteomes" id="UP000215902"/>
    </source>
</evidence>
<dbReference type="STRING" id="282301.A0A267GNL0"/>
<dbReference type="AlphaFoldDB" id="A0A267GNL0"/>
<keyword evidence="11" id="KW-1185">Reference proteome</keyword>
<dbReference type="Proteomes" id="UP000215902">
    <property type="component" value="Unassembled WGS sequence"/>
</dbReference>
<protein>
    <recommendedName>
        <fullName evidence="7">Adenosine 3'-phospho 5'-phosphosulfate transporter 1</fullName>
    </recommendedName>
</protein>
<evidence type="ECO:0000313" key="10">
    <source>
        <dbReference type="EMBL" id="PAA86879.1"/>
    </source>
</evidence>
<feature type="transmembrane region" description="Helical" evidence="9">
    <location>
        <begin position="70"/>
        <end position="91"/>
    </location>
</feature>
<keyword evidence="6 9" id="KW-0472">Membrane</keyword>
<accession>A0A267GNL0</accession>
<keyword evidence="3" id="KW-0813">Transport</keyword>
<gene>
    <name evidence="10" type="ORF">BOX15_Mlig016087g1</name>
</gene>
<evidence type="ECO:0000256" key="9">
    <source>
        <dbReference type="SAM" id="Phobius"/>
    </source>
</evidence>
<feature type="transmembrane region" description="Helical" evidence="9">
    <location>
        <begin position="472"/>
        <end position="491"/>
    </location>
</feature>
<comment type="similarity">
    <text evidence="2">Belongs to the nucleotide-sugar transporter family. SLC35B subfamily.</text>
</comment>
<feature type="region of interest" description="Disordered" evidence="8">
    <location>
        <begin position="117"/>
        <end position="146"/>
    </location>
</feature>
<reference evidence="10 11" key="1">
    <citation type="submission" date="2017-06" db="EMBL/GenBank/DDBJ databases">
        <title>A platform for efficient transgenesis in Macrostomum lignano, a flatworm model organism for stem cell research.</title>
        <authorList>
            <person name="Berezikov E."/>
        </authorList>
    </citation>
    <scope>NUCLEOTIDE SEQUENCE [LARGE SCALE GENOMIC DNA]</scope>
    <source>
        <strain evidence="10">DV1</strain>
        <tissue evidence="10">Whole organism</tissue>
    </source>
</reference>
<evidence type="ECO:0000256" key="4">
    <source>
        <dbReference type="ARBA" id="ARBA00022692"/>
    </source>
</evidence>
<dbReference type="GO" id="GO:0005789">
    <property type="term" value="C:endoplasmic reticulum membrane"/>
    <property type="evidence" value="ECO:0007669"/>
    <property type="project" value="TreeGrafter"/>
</dbReference>
<comment type="caution">
    <text evidence="10">The sequence shown here is derived from an EMBL/GenBank/DDBJ whole genome shotgun (WGS) entry which is preliminary data.</text>
</comment>
<dbReference type="EMBL" id="NIVC01000260">
    <property type="protein sequence ID" value="PAA86879.1"/>
    <property type="molecule type" value="Genomic_DNA"/>
</dbReference>
<evidence type="ECO:0000256" key="1">
    <source>
        <dbReference type="ARBA" id="ARBA00004141"/>
    </source>
</evidence>
<dbReference type="GO" id="GO:0000139">
    <property type="term" value="C:Golgi membrane"/>
    <property type="evidence" value="ECO:0007669"/>
    <property type="project" value="TreeGrafter"/>
</dbReference>
<keyword evidence="4 9" id="KW-0812">Transmembrane</keyword>
<dbReference type="InterPro" id="IPR013657">
    <property type="entry name" value="SCL35B1-4/HUT1"/>
</dbReference>
<keyword evidence="5 9" id="KW-1133">Transmembrane helix</keyword>
<name>A0A267GNL0_9PLAT</name>
<comment type="subcellular location">
    <subcellularLocation>
        <location evidence="1">Membrane</location>
        <topology evidence="1">Multi-pass membrane protein</topology>
    </subcellularLocation>
</comment>
<organism evidence="10 11">
    <name type="scientific">Macrostomum lignano</name>
    <dbReference type="NCBI Taxonomy" id="282301"/>
    <lineage>
        <taxon>Eukaryota</taxon>
        <taxon>Metazoa</taxon>
        <taxon>Spiralia</taxon>
        <taxon>Lophotrochozoa</taxon>
        <taxon>Platyhelminthes</taxon>
        <taxon>Rhabditophora</taxon>
        <taxon>Macrostomorpha</taxon>
        <taxon>Macrostomida</taxon>
        <taxon>Macrostomidae</taxon>
        <taxon>Macrostomum</taxon>
    </lineage>
</organism>
<dbReference type="GO" id="GO:0046964">
    <property type="term" value="F:3'-phosphoadenosine 5'-phosphosulfate transmembrane transporter activity"/>
    <property type="evidence" value="ECO:0007669"/>
    <property type="project" value="TreeGrafter"/>
</dbReference>
<feature type="transmembrane region" description="Helical" evidence="9">
    <location>
        <begin position="417"/>
        <end position="435"/>
    </location>
</feature>
<sequence length="503" mass="54929">MKKPTKSIIASLSLGQVHTIVILAFAASAIAAVTPWRWLNPLPTWLIDTALLAELSALAEELKADWPVRFLANLIGYASSLLPLYFVLRLVQAWGYDRRGPSRGILPSCIRTLALPGGGAASPKDDENDKLGAPRKSSKEQQQQKQKQQRQSYSLRWCLHLTACFLGLQAAYLTWGLLQERMTTFDYNGERFHDSQFLVFANRALGGLLALPLMLLAPLTSDATRKSSQTKASDRMTDGKQSPPAFEYVYSSVSNILSSWCQYEALVYVTFPTQVLAKASKIIPVMLMGRLVSRKSYRVDEYFTAGLISGGTALFLLSSPEVAEAPSSPTSTATNPTSATQQQWMNAVSGATLLAGYLMFDAFTSSWQSKLFASYRSGPIQMLAGSSLASCLATVTAQLQQDSLVSALGFAYRQPLFASHLGLLALCSTLGQLVIFHTIDSFGPVTFTIIMTVRQGFAILISSVVYQHRLSGNAWCGVGVVFAGLFLRIYLAQRGRAVADKRD</sequence>
<dbReference type="Pfam" id="PF08449">
    <property type="entry name" value="UAA"/>
    <property type="match status" value="1"/>
</dbReference>
<evidence type="ECO:0000256" key="7">
    <source>
        <dbReference type="ARBA" id="ARBA00039668"/>
    </source>
</evidence>
<dbReference type="OrthoDB" id="10035043at2759"/>